<dbReference type="Proteomes" id="UP000566813">
    <property type="component" value="Unassembled WGS sequence"/>
</dbReference>
<evidence type="ECO:0000313" key="2">
    <source>
        <dbReference type="EMBL" id="MBC2665522.1"/>
    </source>
</evidence>
<dbReference type="AlphaFoldDB" id="A0A7X1FS95"/>
<accession>A0A7X1FS95</accession>
<protein>
    <submittedName>
        <fullName evidence="2">Uncharacterized protein</fullName>
    </submittedName>
</protein>
<reference evidence="2 3" key="1">
    <citation type="submission" date="2020-08" db="EMBL/GenBank/DDBJ databases">
        <title>The genome sequence of type strain Novosphingobium flavum NBRC 111647.</title>
        <authorList>
            <person name="Liu Y."/>
        </authorList>
    </citation>
    <scope>NUCLEOTIDE SEQUENCE [LARGE SCALE GENOMIC DNA]</scope>
    <source>
        <strain evidence="2 3">NBRC 111647</strain>
    </source>
</reference>
<gene>
    <name evidence="2" type="ORF">H7F51_08305</name>
</gene>
<dbReference type="RefSeq" id="WP_185663774.1">
    <property type="nucleotide sequence ID" value="NZ_JACLAW010000005.1"/>
</dbReference>
<name>A0A7X1FS95_9SPHN</name>
<dbReference type="EMBL" id="JACLAW010000005">
    <property type="protein sequence ID" value="MBC2665522.1"/>
    <property type="molecule type" value="Genomic_DNA"/>
</dbReference>
<comment type="caution">
    <text evidence="2">The sequence shown here is derived from an EMBL/GenBank/DDBJ whole genome shotgun (WGS) entry which is preliminary data.</text>
</comment>
<proteinExistence type="predicted"/>
<sequence length="126" mass="12127">MTVGSCVPATAQEAVETAQILSGSGAQGKAMRSLGAAISGSINAAANTVGAPPGGTHRTPIRNGAALHRGRSVPAAGDVLEETDAPAYRASSGATIRVTGGGFTPGAGMTCTSHCGDVPSGPKSAP</sequence>
<evidence type="ECO:0000256" key="1">
    <source>
        <dbReference type="SAM" id="MobiDB-lite"/>
    </source>
</evidence>
<keyword evidence="3" id="KW-1185">Reference proteome</keyword>
<feature type="region of interest" description="Disordered" evidence="1">
    <location>
        <begin position="45"/>
        <end position="65"/>
    </location>
</feature>
<organism evidence="2 3">
    <name type="scientific">Novosphingobium flavum</name>
    <dbReference type="NCBI Taxonomy" id="1778672"/>
    <lineage>
        <taxon>Bacteria</taxon>
        <taxon>Pseudomonadati</taxon>
        <taxon>Pseudomonadota</taxon>
        <taxon>Alphaproteobacteria</taxon>
        <taxon>Sphingomonadales</taxon>
        <taxon>Sphingomonadaceae</taxon>
        <taxon>Novosphingobium</taxon>
    </lineage>
</organism>
<evidence type="ECO:0000313" key="3">
    <source>
        <dbReference type="Proteomes" id="UP000566813"/>
    </source>
</evidence>